<dbReference type="EMBL" id="RQTJ01000004">
    <property type="protein sequence ID" value="RRA96217.1"/>
    <property type="molecule type" value="Genomic_DNA"/>
</dbReference>
<proteinExistence type="predicted"/>
<comment type="caution">
    <text evidence="1">The sequence shown here is derived from an EMBL/GenBank/DDBJ whole genome shotgun (WGS) entry which is preliminary data.</text>
</comment>
<evidence type="ECO:0000313" key="2">
    <source>
        <dbReference type="Proteomes" id="UP000268372"/>
    </source>
</evidence>
<dbReference type="OrthoDB" id="3251881at2"/>
<sequence>MKITIFSFDLWGFNQKIAQELENLGHEVNYVNTCLIKYEYPNFGVRILNFFTKNILKINLKKRIQQQKIINRLTNAKNKSDITFMVNPGYFPDNYSLLARKYTDKLIAYNYDSLTRVPLPKDYNDLFDEIYCFDDEDVAKYPFKHTTNFNYISNIPIKLNSSPKYISFAIQSIDKERMYVLSRIADAFDSLNYSNYLFFIKDKPNSKVNKNIIFFNENKNLTEVEQFTKDSFILIDLIRENQSGLSFRFFEAMAYQKKIITTNKNVINYDFYDPQNILVINEDSIEIPADFLNTPYSPLDEKVFKKYTIQSWVKNIFNI</sequence>
<protein>
    <recommendedName>
        <fullName evidence="3">Glycosyltransferase family 1 protein</fullName>
    </recommendedName>
</protein>
<gene>
    <name evidence="1" type="ORF">EG242_03060</name>
</gene>
<keyword evidence="2" id="KW-1185">Reference proteome</keyword>
<dbReference type="RefSeq" id="WP_124898452.1">
    <property type="nucleotide sequence ID" value="NZ_RQTJ01000004.1"/>
</dbReference>
<evidence type="ECO:0000313" key="1">
    <source>
        <dbReference type="EMBL" id="RRA96217.1"/>
    </source>
</evidence>
<name>A0A3P1B4Z4_9FLAO</name>
<reference evidence="1 2" key="1">
    <citation type="submission" date="2018-11" db="EMBL/GenBank/DDBJ databases">
        <title>Flavobacterium sp. nov., YIM 102796 draft genome.</title>
        <authorList>
            <person name="Li G."/>
            <person name="Jiang Y."/>
        </authorList>
    </citation>
    <scope>NUCLEOTIDE SEQUENCE [LARGE SCALE GENOMIC DNA]</scope>
    <source>
        <strain evidence="1 2">YIM 102796</strain>
    </source>
</reference>
<dbReference type="AlphaFoldDB" id="A0A3P1B4Z4"/>
<dbReference type="Proteomes" id="UP000268372">
    <property type="component" value="Unassembled WGS sequence"/>
</dbReference>
<organism evidence="1 2">
    <name type="scientific">Paenimyroides viscosum</name>
    <dbReference type="NCBI Taxonomy" id="2488729"/>
    <lineage>
        <taxon>Bacteria</taxon>
        <taxon>Pseudomonadati</taxon>
        <taxon>Bacteroidota</taxon>
        <taxon>Flavobacteriia</taxon>
        <taxon>Flavobacteriales</taxon>
        <taxon>Flavobacteriaceae</taxon>
        <taxon>Paenimyroides</taxon>
    </lineage>
</organism>
<evidence type="ECO:0008006" key="3">
    <source>
        <dbReference type="Google" id="ProtNLM"/>
    </source>
</evidence>
<accession>A0A3P1B4Z4</accession>